<evidence type="ECO:0000313" key="2">
    <source>
        <dbReference type="Proteomes" id="UP000554482"/>
    </source>
</evidence>
<comment type="caution">
    <text evidence="1">The sequence shown here is derived from an EMBL/GenBank/DDBJ whole genome shotgun (WGS) entry which is preliminary data.</text>
</comment>
<dbReference type="OrthoDB" id="2019425at2759"/>
<organism evidence="1 2">
    <name type="scientific">Thalictrum thalictroides</name>
    <name type="common">Rue-anemone</name>
    <name type="synonym">Anemone thalictroides</name>
    <dbReference type="NCBI Taxonomy" id="46969"/>
    <lineage>
        <taxon>Eukaryota</taxon>
        <taxon>Viridiplantae</taxon>
        <taxon>Streptophyta</taxon>
        <taxon>Embryophyta</taxon>
        <taxon>Tracheophyta</taxon>
        <taxon>Spermatophyta</taxon>
        <taxon>Magnoliopsida</taxon>
        <taxon>Ranunculales</taxon>
        <taxon>Ranunculaceae</taxon>
        <taxon>Thalictroideae</taxon>
        <taxon>Thalictrum</taxon>
    </lineage>
</organism>
<dbReference type="EMBL" id="JABWDY010032295">
    <property type="protein sequence ID" value="KAF5184274.1"/>
    <property type="molecule type" value="Genomic_DNA"/>
</dbReference>
<dbReference type="PANTHER" id="PTHR36730:SF1">
    <property type="entry name" value="CATHEPSIN PROPEPTIDE INHIBITOR DOMAIN-CONTAINING PROTEIN"/>
    <property type="match status" value="1"/>
</dbReference>
<gene>
    <name evidence="1" type="ORF">FRX31_026137</name>
</gene>
<protein>
    <submittedName>
        <fullName evidence="1">Uncharacterized protein</fullName>
    </submittedName>
</protein>
<evidence type="ECO:0000313" key="1">
    <source>
        <dbReference type="EMBL" id="KAF5184274.1"/>
    </source>
</evidence>
<proteinExistence type="predicted"/>
<dbReference type="AlphaFoldDB" id="A0A7J6VGN6"/>
<keyword evidence="2" id="KW-1185">Reference proteome</keyword>
<sequence length="207" mass="23318">MLNFITGQSLILEQSPMFKRLSYLTYTQNVCKEHLFPFVVMTDDTENLKSSQKFLNNKTPTLTCILSGSSLSQPSSLTRALQTAVPLTASLCILFWSNPVNAGILSGYTGLESIPGPQLPQIDFLNKFNEENQKKYAEFDERIKNSPLLKKYLEQSELNKEKNKKAIQDKYCLRGAEIGVGDCSTEGMTVAERDDFIAMLKKKVDEK</sequence>
<name>A0A7J6VGN6_THATH</name>
<dbReference type="Proteomes" id="UP000554482">
    <property type="component" value="Unassembled WGS sequence"/>
</dbReference>
<dbReference type="PANTHER" id="PTHR36730">
    <property type="entry name" value="OS03G0210700 PROTEIN"/>
    <property type="match status" value="1"/>
</dbReference>
<reference evidence="1 2" key="1">
    <citation type="submission" date="2020-06" db="EMBL/GenBank/DDBJ databases">
        <title>Transcriptomic and genomic resources for Thalictrum thalictroides and T. hernandezii: Facilitating candidate gene discovery in an emerging model plant lineage.</title>
        <authorList>
            <person name="Arias T."/>
            <person name="Riano-Pachon D.M."/>
            <person name="Di Stilio V.S."/>
        </authorList>
    </citation>
    <scope>NUCLEOTIDE SEQUENCE [LARGE SCALE GENOMIC DNA]</scope>
    <source>
        <strain evidence="2">cv. WT478/WT964</strain>
        <tissue evidence="1">Leaves</tissue>
    </source>
</reference>
<accession>A0A7J6VGN6</accession>